<name>A0A917DC58_9FLAO</name>
<proteinExistence type="predicted"/>
<evidence type="ECO:0008006" key="3">
    <source>
        <dbReference type="Google" id="ProtNLM"/>
    </source>
</evidence>
<dbReference type="Gene3D" id="3.30.420.250">
    <property type="match status" value="1"/>
</dbReference>
<dbReference type="Gene3D" id="3.30.420.260">
    <property type="match status" value="1"/>
</dbReference>
<comment type="caution">
    <text evidence="1">The sequence shown here is derived from an EMBL/GenBank/DDBJ whole genome shotgun (WGS) entry which is preliminary data.</text>
</comment>
<reference evidence="1" key="1">
    <citation type="journal article" date="2014" name="Int. J. Syst. Evol. Microbiol.">
        <title>Complete genome sequence of Corynebacterium casei LMG S-19264T (=DSM 44701T), isolated from a smear-ripened cheese.</title>
        <authorList>
            <consortium name="US DOE Joint Genome Institute (JGI-PGF)"/>
            <person name="Walter F."/>
            <person name="Albersmeier A."/>
            <person name="Kalinowski J."/>
            <person name="Ruckert C."/>
        </authorList>
    </citation>
    <scope>NUCLEOTIDE SEQUENCE</scope>
    <source>
        <strain evidence="1">CGMCC 1.12506</strain>
    </source>
</reference>
<dbReference type="AlphaFoldDB" id="A0A917DC58"/>
<gene>
    <name evidence="1" type="ORF">GCM10011343_17440</name>
</gene>
<dbReference type="InterPro" id="IPR024213">
    <property type="entry name" value="DUF3822"/>
</dbReference>
<dbReference type="Proteomes" id="UP000625735">
    <property type="component" value="Unassembled WGS sequence"/>
</dbReference>
<organism evidence="1 2">
    <name type="scientific">Flavobacterium orientale</name>
    <dbReference type="NCBI Taxonomy" id="1756020"/>
    <lineage>
        <taxon>Bacteria</taxon>
        <taxon>Pseudomonadati</taxon>
        <taxon>Bacteroidota</taxon>
        <taxon>Flavobacteriia</taxon>
        <taxon>Flavobacteriales</taxon>
        <taxon>Flavobacteriaceae</taxon>
        <taxon>Flavobacterium</taxon>
    </lineage>
</organism>
<dbReference type="Pfam" id="PF12864">
    <property type="entry name" value="DUF3822"/>
    <property type="match status" value="1"/>
</dbReference>
<sequence length="240" mass="28660">MNNAITSYKEIDFKKYPKTYSIENCLWKTFLDENDLTKNYDEVVVLHDNTLNTFVPLPLFDEEYKGSYLQYNTKVFETDYFTFDPIKNYDMVNVYVPYVNINNYLIDQLGAFEYLHSSSILVNKLLENSKNDESVTMFIHFMHNHFEIVVIQNQKLLLFNTFEFNTPDDFIYYLLFTAEQLHLNPESLKLNLLGTINEDDELYKKAYKYIRNVSLYEIDIDANTTFSAEERRKNFILFHS</sequence>
<evidence type="ECO:0000313" key="2">
    <source>
        <dbReference type="Proteomes" id="UP000625735"/>
    </source>
</evidence>
<accession>A0A917DC58</accession>
<protein>
    <recommendedName>
        <fullName evidence="3">DUF3822 domain-containing protein</fullName>
    </recommendedName>
</protein>
<dbReference type="EMBL" id="BMFG01000006">
    <property type="protein sequence ID" value="GGD27774.1"/>
    <property type="molecule type" value="Genomic_DNA"/>
</dbReference>
<reference evidence="1" key="2">
    <citation type="submission" date="2020-09" db="EMBL/GenBank/DDBJ databases">
        <authorList>
            <person name="Sun Q."/>
            <person name="Zhou Y."/>
        </authorList>
    </citation>
    <scope>NUCLEOTIDE SEQUENCE</scope>
    <source>
        <strain evidence="1">CGMCC 1.12506</strain>
    </source>
</reference>
<dbReference type="CDD" id="cd24013">
    <property type="entry name" value="ASKHA_ATPase_BT3980-like"/>
    <property type="match status" value="1"/>
</dbReference>
<evidence type="ECO:0000313" key="1">
    <source>
        <dbReference type="EMBL" id="GGD27774.1"/>
    </source>
</evidence>
<keyword evidence="2" id="KW-1185">Reference proteome</keyword>